<reference evidence="3" key="2">
    <citation type="submission" date="2015-01" db="EMBL/GenBank/DDBJ databases">
        <title>Evolutionary Origins and Diversification of the Mycorrhizal Mutualists.</title>
        <authorList>
            <consortium name="DOE Joint Genome Institute"/>
            <consortium name="Mycorrhizal Genomics Consortium"/>
            <person name="Kohler A."/>
            <person name="Kuo A."/>
            <person name="Nagy L.G."/>
            <person name="Floudas D."/>
            <person name="Copeland A."/>
            <person name="Barry K.W."/>
            <person name="Cichocki N."/>
            <person name="Veneault-Fourrey C."/>
            <person name="LaButti K."/>
            <person name="Lindquist E.A."/>
            <person name="Lipzen A."/>
            <person name="Lundell T."/>
            <person name="Morin E."/>
            <person name="Murat C."/>
            <person name="Riley R."/>
            <person name="Ohm R."/>
            <person name="Sun H."/>
            <person name="Tunlid A."/>
            <person name="Henrissat B."/>
            <person name="Grigoriev I.V."/>
            <person name="Hibbett D.S."/>
            <person name="Martin F."/>
        </authorList>
    </citation>
    <scope>NUCLEOTIDE SEQUENCE [LARGE SCALE GENOMIC DNA]</scope>
    <source>
        <strain evidence="3">MAFF 305830</strain>
    </source>
</reference>
<feature type="compositionally biased region" description="Acidic residues" evidence="1">
    <location>
        <begin position="225"/>
        <end position="237"/>
    </location>
</feature>
<organism evidence="2 3">
    <name type="scientific">Serendipita vermifera MAFF 305830</name>
    <dbReference type="NCBI Taxonomy" id="933852"/>
    <lineage>
        <taxon>Eukaryota</taxon>
        <taxon>Fungi</taxon>
        <taxon>Dikarya</taxon>
        <taxon>Basidiomycota</taxon>
        <taxon>Agaricomycotina</taxon>
        <taxon>Agaricomycetes</taxon>
        <taxon>Sebacinales</taxon>
        <taxon>Serendipitaceae</taxon>
        <taxon>Serendipita</taxon>
    </lineage>
</organism>
<evidence type="ECO:0000313" key="3">
    <source>
        <dbReference type="Proteomes" id="UP000054097"/>
    </source>
</evidence>
<feature type="region of interest" description="Disordered" evidence="1">
    <location>
        <begin position="122"/>
        <end position="312"/>
    </location>
</feature>
<feature type="compositionally biased region" description="Low complexity" evidence="1">
    <location>
        <begin position="16"/>
        <end position="31"/>
    </location>
</feature>
<evidence type="ECO:0000313" key="2">
    <source>
        <dbReference type="EMBL" id="KIM24543.1"/>
    </source>
</evidence>
<feature type="compositionally biased region" description="Low complexity" evidence="1">
    <location>
        <begin position="201"/>
        <end position="211"/>
    </location>
</feature>
<gene>
    <name evidence="2" type="ORF">M408DRAFT_331757</name>
</gene>
<feature type="compositionally biased region" description="Polar residues" evidence="1">
    <location>
        <begin position="74"/>
        <end position="94"/>
    </location>
</feature>
<sequence>MASLYIPSTPPLRLTPKSPRSPTSPSPFSSSQANNYMSPISIISGPSTPIDNDNALSNPRRAPSPPQPPKRMKSTPTLLQQRNSTMIPRENNNAPAAREEPIVAPKVRQSRVGRLSGRLGGLVLSSRKGRPSNQAESGLRIEISSTRFSTATKPSPTLSAMPMENNNSARPFSPSILSPTSPIKRRKWPFTSSSFWPRPSAQPALSGSSASSHRDSSDTSASTSSEEDDLILEEDESVLSPRDTPQEEEMPPHQRSASSPLLRSSSFSRPSPRHSQSAPLPEKSMPLGPATDLPTITVTLPPRSNVDAPKEEYGRERTLSELFDGLFILSSGGKTVSTVSLSTINEQMDVPRISSEQEEEDFDNTDLISQESSSFETSGELVESPNVPLTLLRRTSSAPSLTYLRPVSPTLEVTPPQSPEEENTGMLRARQSSSALPLILGFNGGAAYADRTIAIPTSPCSPIHEGVSPVYEEAQSEDEEYEEHAIYICNDDNLHSSLISDDQWTLRAESIATETAAEELLANRLPRYSQLLHSPSQVDSPTEYSPVSPLVVDDRFKSQMHLADVKAASDLGLFTPPKSPSLVFNPPPRLASLALPPARPLRSLLRSDIAADDRTSQQWDREKVTQDIRQVVQRLRWDKAQKTWQLVREAEHTPPTRGRISNVAEAPLPRNTSISSIAPLATRATMLPPGKMEWGLVDSAAPSNTGHPGLLFRVCIAWRVTPEHNAVRHPFGAQEELKVFVLGRTSEEFYQLYEGLMGRFMLEPRRHEWTQPHEMGPKAMGCLEPMEVPVEEENFDFTTDGAQWEATREAVRRKVDALESWMQGLMRLKHTNVGHVLESEFIRAWMAPRREGDCERSVDRWRKDGHGEIGRDSEGIAKVLERLW</sequence>
<dbReference type="Proteomes" id="UP000054097">
    <property type="component" value="Unassembled WGS sequence"/>
</dbReference>
<evidence type="ECO:0000256" key="1">
    <source>
        <dbReference type="SAM" id="MobiDB-lite"/>
    </source>
</evidence>
<reference evidence="2 3" key="1">
    <citation type="submission" date="2014-04" db="EMBL/GenBank/DDBJ databases">
        <authorList>
            <consortium name="DOE Joint Genome Institute"/>
            <person name="Kuo A."/>
            <person name="Zuccaro A."/>
            <person name="Kohler A."/>
            <person name="Nagy L.G."/>
            <person name="Floudas D."/>
            <person name="Copeland A."/>
            <person name="Barry K.W."/>
            <person name="Cichocki N."/>
            <person name="Veneault-Fourrey C."/>
            <person name="LaButti K."/>
            <person name="Lindquist E.A."/>
            <person name="Lipzen A."/>
            <person name="Lundell T."/>
            <person name="Morin E."/>
            <person name="Murat C."/>
            <person name="Sun H."/>
            <person name="Tunlid A."/>
            <person name="Henrissat B."/>
            <person name="Grigoriev I.V."/>
            <person name="Hibbett D.S."/>
            <person name="Martin F."/>
            <person name="Nordberg H.P."/>
            <person name="Cantor M.N."/>
            <person name="Hua S.X."/>
        </authorList>
    </citation>
    <scope>NUCLEOTIDE SEQUENCE [LARGE SCALE GENOMIC DNA]</scope>
    <source>
        <strain evidence="2 3">MAFF 305830</strain>
    </source>
</reference>
<dbReference type="OrthoDB" id="3268940at2759"/>
<feature type="region of interest" description="Disordered" evidence="1">
    <location>
        <begin position="1"/>
        <end position="109"/>
    </location>
</feature>
<feature type="compositionally biased region" description="Low complexity" evidence="1">
    <location>
        <begin position="38"/>
        <end position="50"/>
    </location>
</feature>
<dbReference type="AlphaFoldDB" id="A0A0C2WDJ1"/>
<proteinExistence type="predicted"/>
<protein>
    <submittedName>
        <fullName evidence="2">Uncharacterized protein</fullName>
    </submittedName>
</protein>
<dbReference type="EMBL" id="KN824323">
    <property type="protein sequence ID" value="KIM24543.1"/>
    <property type="molecule type" value="Genomic_DNA"/>
</dbReference>
<feature type="compositionally biased region" description="Low complexity" evidence="1">
    <location>
        <begin position="255"/>
        <end position="277"/>
    </location>
</feature>
<feature type="compositionally biased region" description="Polar residues" evidence="1">
    <location>
        <begin position="143"/>
        <end position="181"/>
    </location>
</feature>
<name>A0A0C2WDJ1_SERVB</name>
<dbReference type="HOGENOM" id="CLU_326018_0_0_1"/>
<keyword evidence="3" id="KW-1185">Reference proteome</keyword>
<accession>A0A0C2WDJ1</accession>